<organism evidence="2 3">
    <name type="scientific">Streptomyces gilvifuscus</name>
    <dbReference type="NCBI Taxonomy" id="1550617"/>
    <lineage>
        <taxon>Bacteria</taxon>
        <taxon>Bacillati</taxon>
        <taxon>Actinomycetota</taxon>
        <taxon>Actinomycetes</taxon>
        <taxon>Kitasatosporales</taxon>
        <taxon>Streptomycetaceae</taxon>
        <taxon>Streptomyces</taxon>
    </lineage>
</organism>
<dbReference type="PANTHER" id="PTHR47691:SF3">
    <property type="entry name" value="HTH-TYPE TRANSCRIPTIONAL REGULATOR RV0890C-RELATED"/>
    <property type="match status" value="1"/>
</dbReference>
<evidence type="ECO:0000313" key="3">
    <source>
        <dbReference type="Proteomes" id="UP001221328"/>
    </source>
</evidence>
<comment type="caution">
    <text evidence="2">The sequence shown here is derived from an EMBL/GenBank/DDBJ whole genome shotgun (WGS) entry which is preliminary data.</text>
</comment>
<dbReference type="RefSeq" id="WP_272177297.1">
    <property type="nucleotide sequence ID" value="NZ_JAQOSK010000012.1"/>
</dbReference>
<reference evidence="2 3" key="1">
    <citation type="journal article" date="2015" name="Int. J. Syst. Evol. Microbiol.">
        <title>Streptomyces gilvifuscus sp. nov., an actinomycete that produces antibacterial compounds isolated from soil.</title>
        <authorList>
            <person name="Nguyen T.M."/>
            <person name="Kim J."/>
        </authorList>
    </citation>
    <scope>NUCLEOTIDE SEQUENCE [LARGE SCALE GENOMIC DNA]</scope>
    <source>
        <strain evidence="2 3">T113</strain>
    </source>
</reference>
<dbReference type="Gene3D" id="3.40.50.300">
    <property type="entry name" value="P-loop containing nucleotide triphosphate hydrolases"/>
    <property type="match status" value="1"/>
</dbReference>
<dbReference type="SUPFAM" id="SSF46785">
    <property type="entry name" value="Winged helix' DNA-binding domain"/>
    <property type="match status" value="1"/>
</dbReference>
<gene>
    <name evidence="2" type="ORF">PO587_29310</name>
</gene>
<evidence type="ECO:0000313" key="2">
    <source>
        <dbReference type="EMBL" id="MDC2958550.1"/>
    </source>
</evidence>
<proteinExistence type="predicted"/>
<dbReference type="InterPro" id="IPR027417">
    <property type="entry name" value="P-loop_NTPase"/>
</dbReference>
<dbReference type="InterPro" id="IPR011990">
    <property type="entry name" value="TPR-like_helical_dom_sf"/>
</dbReference>
<name>A0ABT5G197_9ACTN</name>
<protein>
    <submittedName>
        <fullName evidence="2">NB-ARC domain-containing protein</fullName>
    </submittedName>
</protein>
<dbReference type="Gene3D" id="1.25.40.10">
    <property type="entry name" value="Tetratricopeptide repeat domain"/>
    <property type="match status" value="1"/>
</dbReference>
<evidence type="ECO:0000259" key="1">
    <source>
        <dbReference type="Pfam" id="PF00931"/>
    </source>
</evidence>
<feature type="domain" description="NB-ARC" evidence="1">
    <location>
        <begin position="149"/>
        <end position="288"/>
    </location>
</feature>
<dbReference type="Proteomes" id="UP001221328">
    <property type="component" value="Unassembled WGS sequence"/>
</dbReference>
<keyword evidence="3" id="KW-1185">Reference proteome</keyword>
<sequence>MDEESALGPNYDKANLRREAEELGDSVSAVQYLDMREAYDVLNRHRDALPAELGRELRDNTPLMDSLVPIRNRVMHGRPLQAGDPESAVSICRNFQTRYWTTLKGIVDHLDADPTWEPAFENQGRRSDRILHNLPLPEYDETGLIGRSEDCKKIVSHLLKRRESMLTITGEGGIGKTATALEVAYSLVDDVESPYECILWVSLKTERLTAAGVVGIVNSIRDLTGAARKLGQAFDTDFRGGISELAEALEGIETLLIIDNLETVDGEEVIALYERLPDSVNYLFTSRVGVGQFERRIPLGPLKEKDAASLFRQFARSRDVSRLVRLAPNTVNEVVKRLRFSPLAIRWYALSVEAGEQPNLALENQEDLLDFCVRSVYEGMTPGTQGVLSTLFALERDVTFDELAILTDLSIDSLRRSIHELLNGSMVRLDNDPDGSLVSRVSLTEAAKSYLRRFNTPNPVAINAILEKEQEFRRSAEHRRNDEKARKLAPNVVRTRTSNDEPVAHLLRKALFESKDGVFGPSLGLVEKARSMSPDFWEVDRVQGFILSAQGNVDAATSAYLAALRKARVSDDKLAEAVVSYFFAGHLARKSHEVHKAADYARIAHGYFNSPETAQTLGSYLTWMREFNEGQHFLEWALERAEGRIKLITLTALVDSWRRWSEYLLDHEHRALEAADKAQAGFSIGDQEIRGGISDLRLFDAVLESFSQYIRCITSPGVDGAARDQQTVRMINRVSTQLFAFEACRGWRHFPGHVVKLRRTSGNPEIQDLCDRILEYARPSTDSEAATHESQRDEIAEGVVKAWCDTYGFIAHPRFPKDVFFHGSAVENRPDNGLGDLAGLMVRFIPKIEADGRVRSNWVQIIRSDGHGAT</sequence>
<dbReference type="InterPro" id="IPR019844">
    <property type="entry name" value="CSD_CS"/>
</dbReference>
<dbReference type="Gene3D" id="2.40.50.140">
    <property type="entry name" value="Nucleic acid-binding proteins"/>
    <property type="match status" value="1"/>
</dbReference>
<dbReference type="SUPFAM" id="SSF50249">
    <property type="entry name" value="Nucleic acid-binding proteins"/>
    <property type="match status" value="1"/>
</dbReference>
<accession>A0ABT5G197</accession>
<dbReference type="InterPro" id="IPR012340">
    <property type="entry name" value="NA-bd_OB-fold"/>
</dbReference>
<dbReference type="SUPFAM" id="SSF48452">
    <property type="entry name" value="TPR-like"/>
    <property type="match status" value="1"/>
</dbReference>
<dbReference type="Pfam" id="PF00931">
    <property type="entry name" value="NB-ARC"/>
    <property type="match status" value="1"/>
</dbReference>
<dbReference type="InterPro" id="IPR036390">
    <property type="entry name" value="WH_DNA-bd_sf"/>
</dbReference>
<dbReference type="SUPFAM" id="SSF52540">
    <property type="entry name" value="P-loop containing nucleoside triphosphate hydrolases"/>
    <property type="match status" value="1"/>
</dbReference>
<dbReference type="EMBL" id="JAQOSK010000012">
    <property type="protein sequence ID" value="MDC2958550.1"/>
    <property type="molecule type" value="Genomic_DNA"/>
</dbReference>
<dbReference type="PROSITE" id="PS00352">
    <property type="entry name" value="CSD_1"/>
    <property type="match status" value="1"/>
</dbReference>
<dbReference type="PANTHER" id="PTHR47691">
    <property type="entry name" value="REGULATOR-RELATED"/>
    <property type="match status" value="1"/>
</dbReference>
<dbReference type="InterPro" id="IPR002182">
    <property type="entry name" value="NB-ARC"/>
</dbReference>